<feature type="region of interest" description="Disordered" evidence="1">
    <location>
        <begin position="38"/>
        <end position="65"/>
    </location>
</feature>
<keyword evidence="3" id="KW-1185">Reference proteome</keyword>
<dbReference type="AlphaFoldDB" id="A0A7R8CM31"/>
<evidence type="ECO:0000313" key="3">
    <source>
        <dbReference type="Proteomes" id="UP000675881"/>
    </source>
</evidence>
<accession>A0A7R8CM31</accession>
<dbReference type="Proteomes" id="UP000675881">
    <property type="component" value="Chromosome 15"/>
</dbReference>
<gene>
    <name evidence="2" type="ORF">LSAA_5886</name>
</gene>
<reference evidence="2" key="1">
    <citation type="submission" date="2021-02" db="EMBL/GenBank/DDBJ databases">
        <authorList>
            <person name="Bekaert M."/>
        </authorList>
    </citation>
    <scope>NUCLEOTIDE SEQUENCE</scope>
    <source>
        <strain evidence="2">IoA-00</strain>
    </source>
</reference>
<proteinExistence type="predicted"/>
<feature type="compositionally biased region" description="Basic residues" evidence="1">
    <location>
        <begin position="54"/>
        <end position="65"/>
    </location>
</feature>
<evidence type="ECO:0000256" key="1">
    <source>
        <dbReference type="SAM" id="MobiDB-lite"/>
    </source>
</evidence>
<sequence>MDFFEIPSEKTGNISHLFVVLLHFLEEEWNEFELYGNSKSSDSCKTLLGGRREREKKKKKSSQLHRNIKSDDCSCSQFQIIPNVFYMPHTPKFQCSGLLSSSAMSSCSSPEIANTVKQQMKPFSRSLSIPTEGTHVLACL</sequence>
<evidence type="ECO:0000313" key="2">
    <source>
        <dbReference type="EMBL" id="CAF2859379.1"/>
    </source>
</evidence>
<dbReference type="EMBL" id="HG994594">
    <property type="protein sequence ID" value="CAF2859379.1"/>
    <property type="molecule type" value="Genomic_DNA"/>
</dbReference>
<protein>
    <submittedName>
        <fullName evidence="2">(salmon louse) hypothetical protein</fullName>
    </submittedName>
</protein>
<name>A0A7R8CM31_LEPSM</name>
<organism evidence="2 3">
    <name type="scientific">Lepeophtheirus salmonis</name>
    <name type="common">Salmon louse</name>
    <name type="synonym">Caligus salmonis</name>
    <dbReference type="NCBI Taxonomy" id="72036"/>
    <lineage>
        <taxon>Eukaryota</taxon>
        <taxon>Metazoa</taxon>
        <taxon>Ecdysozoa</taxon>
        <taxon>Arthropoda</taxon>
        <taxon>Crustacea</taxon>
        <taxon>Multicrustacea</taxon>
        <taxon>Hexanauplia</taxon>
        <taxon>Copepoda</taxon>
        <taxon>Siphonostomatoida</taxon>
        <taxon>Caligidae</taxon>
        <taxon>Lepeophtheirus</taxon>
    </lineage>
</organism>